<dbReference type="RefSeq" id="WP_245936925.1">
    <property type="nucleotide sequence ID" value="NZ_QJKB01000003.1"/>
</dbReference>
<dbReference type="InterPro" id="IPR049249">
    <property type="entry name" value="DUF6882"/>
</dbReference>
<dbReference type="Proteomes" id="UP000247792">
    <property type="component" value="Unassembled WGS sequence"/>
</dbReference>
<evidence type="ECO:0000313" key="1">
    <source>
        <dbReference type="EMBL" id="PXX43775.1"/>
    </source>
</evidence>
<proteinExistence type="predicted"/>
<protein>
    <submittedName>
        <fullName evidence="1">Uncharacterized protein</fullName>
    </submittedName>
</protein>
<sequence length="249" mass="28306">MDEELEESDALECAQHGKAHVTYVCEHLISHPVQKWHSDYPDAENHWPDAWCAACNVHYLAQGGEWNERNEDLVPIKLMCHVCYEGARSASLARMAGPVFDAWDAFLDTCFEELKTKNDQLNQEFDLGSHQRYDWDQEKAELVFSNGGVPAVIAKIDFIGSYSSRSDTWLWAWANFHLLENIRTRIIAVRDFGESHDYPCLITAKWEAEEGDGWDMAAAAAHVLNAKGVYRSPDRNGASFLLIREICKA</sequence>
<dbReference type="AlphaFoldDB" id="A0A318J6W9"/>
<organism evidence="1 2">
    <name type="scientific">Undibacterium pigrum</name>
    <dbReference type="NCBI Taxonomy" id="401470"/>
    <lineage>
        <taxon>Bacteria</taxon>
        <taxon>Pseudomonadati</taxon>
        <taxon>Pseudomonadota</taxon>
        <taxon>Betaproteobacteria</taxon>
        <taxon>Burkholderiales</taxon>
        <taxon>Oxalobacteraceae</taxon>
        <taxon>Undibacterium</taxon>
    </lineage>
</organism>
<dbReference type="EMBL" id="QJKB01000003">
    <property type="protein sequence ID" value="PXX43775.1"/>
    <property type="molecule type" value="Genomic_DNA"/>
</dbReference>
<evidence type="ECO:0000313" key="2">
    <source>
        <dbReference type="Proteomes" id="UP000247792"/>
    </source>
</evidence>
<accession>A0A318J6W9</accession>
<gene>
    <name evidence="1" type="ORF">DFR42_10343</name>
</gene>
<dbReference type="Pfam" id="PF21813">
    <property type="entry name" value="DUF6882"/>
    <property type="match status" value="1"/>
</dbReference>
<name>A0A318J6W9_9BURK</name>
<comment type="caution">
    <text evidence="1">The sequence shown here is derived from an EMBL/GenBank/DDBJ whole genome shotgun (WGS) entry which is preliminary data.</text>
</comment>
<reference evidence="1 2" key="1">
    <citation type="submission" date="2018-05" db="EMBL/GenBank/DDBJ databases">
        <title>Genomic Encyclopedia of Type Strains, Phase IV (KMG-IV): sequencing the most valuable type-strain genomes for metagenomic binning, comparative biology and taxonomic classification.</title>
        <authorList>
            <person name="Goeker M."/>
        </authorList>
    </citation>
    <scope>NUCLEOTIDE SEQUENCE [LARGE SCALE GENOMIC DNA]</scope>
    <source>
        <strain evidence="1 2">DSM 19792</strain>
    </source>
</reference>
<keyword evidence="2" id="KW-1185">Reference proteome</keyword>